<feature type="compositionally biased region" description="Basic and acidic residues" evidence="2">
    <location>
        <begin position="384"/>
        <end position="405"/>
    </location>
</feature>
<evidence type="ECO:0000256" key="1">
    <source>
        <dbReference type="SAM" id="Coils"/>
    </source>
</evidence>
<feature type="compositionally biased region" description="Low complexity" evidence="2">
    <location>
        <begin position="161"/>
        <end position="180"/>
    </location>
</feature>
<sequence length="712" mass="76388">MDRAEARTERDRAPRREVASPSRPVEGARPGVEDGRPPSSLTGRMTAKERSARHLERGNAPAPAAPAATEKPAAAGGDKKPAAAVGGEKKLATEGDKKHAAADGEKKHAAAEGEGDKKPVAADGEKKPDATAEGDKKPAAAKGDRKPHDAGDNKPHAAHEPTSARAGAGPAGARSPRTPAQDPAFQAFRAGAIKYAHDTAAHPPATQKVDEAHAAAKSPPTEVPSQAAARHMGELEQQPRPAFDAAAFKKSLMDRIEQVKPKTLEDADNFKNDNSLGGVKEDITKEVDQGKDKTVGPVEQKNQETPSEADLSPKPVSPLEPAPPAARKDLGAARAAPKPRTPAEVSFDRGPKQLKDQMAGANVTEPQLQRSNEPSFQAAVSAKHTAEKDAREAPGRYRQTEKVELHASATTAVTGADTATTAMSAGRNRATQQVLAKQDQGKTKDERARAQVAEHIQKLYEESKQKVEARLARLDQEVNKEFDDGAAAARKSFEDYVGQRMDAYKSDRYGGAFGWLSWIGDKLFGMPGEVDKFYEEGKQKFIDAMGTTIDKIAGMVEAGLNEAMAEVAQGKKAVDAYVNSLPAELKHVGEETRAQIQGQFDALEQQIEDKQTDLVDGLAQKYTEKVRELDARIEELKEANKGLIQKAFEFIKGVIQTIVQLAQMLFKILARVAGLVGKILKDPIGFVKNLVRGAKGGFERFVNNVSARPTPS</sequence>
<keyword evidence="1" id="KW-0175">Coiled coil</keyword>
<dbReference type="EMBL" id="JEME01002903">
    <property type="protein sequence ID" value="KYG02866.1"/>
    <property type="molecule type" value="Genomic_DNA"/>
</dbReference>
<name>A0A150TE12_SORCE</name>
<feature type="compositionally biased region" description="Basic and acidic residues" evidence="2">
    <location>
        <begin position="346"/>
        <end position="355"/>
    </location>
</feature>
<reference evidence="3 4" key="1">
    <citation type="submission" date="2014-02" db="EMBL/GenBank/DDBJ databases">
        <title>The small core and large imbalanced accessory genome model reveals a collaborative survival strategy of Sorangium cellulosum strains in nature.</title>
        <authorList>
            <person name="Han K."/>
            <person name="Peng R."/>
            <person name="Blom J."/>
            <person name="Li Y.-Z."/>
        </authorList>
    </citation>
    <scope>NUCLEOTIDE SEQUENCE [LARGE SCALE GENOMIC DNA]</scope>
    <source>
        <strain evidence="3 4">So0007-03</strain>
    </source>
</reference>
<feature type="compositionally biased region" description="Low complexity" evidence="2">
    <location>
        <begin position="60"/>
        <end position="76"/>
    </location>
</feature>
<feature type="compositionally biased region" description="Basic and acidic residues" evidence="2">
    <location>
        <begin position="279"/>
        <end position="294"/>
    </location>
</feature>
<evidence type="ECO:0000256" key="2">
    <source>
        <dbReference type="SAM" id="MobiDB-lite"/>
    </source>
</evidence>
<dbReference type="Proteomes" id="UP000075502">
    <property type="component" value="Unassembled WGS sequence"/>
</dbReference>
<protein>
    <submittedName>
        <fullName evidence="3">Uncharacterized protein</fullName>
    </submittedName>
</protein>
<evidence type="ECO:0000313" key="3">
    <source>
        <dbReference type="EMBL" id="KYG02866.1"/>
    </source>
</evidence>
<evidence type="ECO:0000313" key="4">
    <source>
        <dbReference type="Proteomes" id="UP000075502"/>
    </source>
</evidence>
<organism evidence="3 4">
    <name type="scientific">Sorangium cellulosum</name>
    <name type="common">Polyangium cellulosum</name>
    <dbReference type="NCBI Taxonomy" id="56"/>
    <lineage>
        <taxon>Bacteria</taxon>
        <taxon>Pseudomonadati</taxon>
        <taxon>Myxococcota</taxon>
        <taxon>Polyangia</taxon>
        <taxon>Polyangiales</taxon>
        <taxon>Polyangiaceae</taxon>
        <taxon>Sorangium</taxon>
    </lineage>
</organism>
<feature type="region of interest" description="Disordered" evidence="2">
    <location>
        <begin position="423"/>
        <end position="445"/>
    </location>
</feature>
<feature type="compositionally biased region" description="Polar residues" evidence="2">
    <location>
        <begin position="364"/>
        <end position="375"/>
    </location>
</feature>
<comment type="caution">
    <text evidence="3">The sequence shown here is derived from an EMBL/GenBank/DDBJ whole genome shotgun (WGS) entry which is preliminary data.</text>
</comment>
<feature type="region of interest" description="Disordered" evidence="2">
    <location>
        <begin position="260"/>
        <end position="408"/>
    </location>
</feature>
<feature type="compositionally biased region" description="Basic and acidic residues" evidence="2">
    <location>
        <begin position="46"/>
        <end position="57"/>
    </location>
</feature>
<proteinExistence type="predicted"/>
<feature type="coiled-coil region" evidence="1">
    <location>
        <begin position="457"/>
        <end position="484"/>
    </location>
</feature>
<feature type="region of interest" description="Disordered" evidence="2">
    <location>
        <begin position="1"/>
        <end position="239"/>
    </location>
</feature>
<feature type="compositionally biased region" description="Basic and acidic residues" evidence="2">
    <location>
        <begin position="77"/>
        <end position="159"/>
    </location>
</feature>
<feature type="compositionally biased region" description="Pro residues" evidence="2">
    <location>
        <begin position="315"/>
        <end position="324"/>
    </location>
</feature>
<feature type="compositionally biased region" description="Basic and acidic residues" evidence="2">
    <location>
        <begin position="260"/>
        <end position="271"/>
    </location>
</feature>
<feature type="coiled-coil region" evidence="1">
    <location>
        <begin position="593"/>
        <end position="646"/>
    </location>
</feature>
<gene>
    <name evidence="3" type="ORF">BE21_54080</name>
</gene>
<dbReference type="Gene3D" id="1.20.120.20">
    <property type="entry name" value="Apolipoprotein"/>
    <property type="match status" value="1"/>
</dbReference>
<accession>A0A150TE12</accession>
<dbReference type="AlphaFoldDB" id="A0A150TE12"/>
<feature type="compositionally biased region" description="Basic and acidic residues" evidence="2">
    <location>
        <begin position="1"/>
        <end position="18"/>
    </location>
</feature>